<keyword evidence="10 13" id="KW-0326">Glycosidase</keyword>
<dbReference type="GO" id="GO:0005576">
    <property type="term" value="C:extracellular region"/>
    <property type="evidence" value="ECO:0007669"/>
    <property type="project" value="UniProtKB-SubCell"/>
</dbReference>
<dbReference type="OrthoDB" id="73875at2759"/>
<gene>
    <name evidence="17" type="ORF">B0T11DRAFT_357537</name>
</gene>
<accession>A0A8K0T6R0</accession>
<dbReference type="Pfam" id="PF00187">
    <property type="entry name" value="Chitin_bind_1"/>
    <property type="match status" value="1"/>
</dbReference>
<evidence type="ECO:0000256" key="10">
    <source>
        <dbReference type="ARBA" id="ARBA00023295"/>
    </source>
</evidence>
<dbReference type="InterPro" id="IPR036861">
    <property type="entry name" value="Endochitinase-like_sf"/>
</dbReference>
<dbReference type="Pfam" id="PF00704">
    <property type="entry name" value="Glyco_hydro_18"/>
    <property type="match status" value="1"/>
</dbReference>
<proteinExistence type="inferred from homology"/>
<dbReference type="InterPro" id="IPR017853">
    <property type="entry name" value="GH"/>
</dbReference>
<evidence type="ECO:0000256" key="3">
    <source>
        <dbReference type="ARBA" id="ARBA00008682"/>
    </source>
</evidence>
<feature type="domain" description="Chitin-binding type-1" evidence="15">
    <location>
        <begin position="78"/>
        <end position="132"/>
    </location>
</feature>
<feature type="disulfide bond" evidence="12">
    <location>
        <begin position="108"/>
        <end position="122"/>
    </location>
</feature>
<organism evidence="17 18">
    <name type="scientific">Plectosphaerella cucumerina</name>
    <dbReference type="NCBI Taxonomy" id="40658"/>
    <lineage>
        <taxon>Eukaryota</taxon>
        <taxon>Fungi</taxon>
        <taxon>Dikarya</taxon>
        <taxon>Ascomycota</taxon>
        <taxon>Pezizomycotina</taxon>
        <taxon>Sordariomycetes</taxon>
        <taxon>Hypocreomycetidae</taxon>
        <taxon>Glomerellales</taxon>
        <taxon>Plectosphaerellaceae</taxon>
        <taxon>Plectosphaerella</taxon>
    </lineage>
</organism>
<protein>
    <recommendedName>
        <fullName evidence="4">chitinase</fullName>
        <ecNumber evidence="4">3.2.1.14</ecNumber>
    </recommendedName>
</protein>
<dbReference type="PROSITE" id="PS01095">
    <property type="entry name" value="GH18_1"/>
    <property type="match status" value="1"/>
</dbReference>
<comment type="similarity">
    <text evidence="3">Belongs to the glycosyl hydrolase 18 family. Chitinase class V subfamily.</text>
</comment>
<name>A0A8K0T6R0_9PEZI</name>
<comment type="caution">
    <text evidence="12">Lacks conserved residue(s) required for the propagation of feature annotation.</text>
</comment>
<comment type="caution">
    <text evidence="17">The sequence shown here is derived from an EMBL/GenBank/DDBJ whole genome shotgun (WGS) entry which is preliminary data.</text>
</comment>
<sequence>MRSAFALSTFSLYLLLVQFFFVSSVQHGFCGTTSDHCGTGCLSTCNWKPTPAPATECSKTKLCATGCCSQHGFCGTTSAHCGTGCLSTCDWKAPATECSKTKLCATGCCSKHGFCGTSEDHCGTGCLSTCDFKLGCDAKNPCKKGTGCCSKFGFCGFGPDFCSKASCVAGCDAKTYCDPGGYGSQYAEITKCPLNVCCSKFGYCGLTKEFCGNKPVPRPQCSISSTPMRRVVGYYEGWATGRACNQFTPETIPNGVYTHLNYAFASIDPKTFRIVPAASADPDLFRRLVRKKEIDPNLKVFIAIGGWAFNDPGPTVTTFSDIARSEANQRTFISSLVSFMNTYGFDGVDIDWEYPGAPDRKGRGEDFQNLPKFLRNIKGALGQNGARNGLSIAIPASYWYLQHFDIKKIAESVDFFNVMTYDQHGTWDTPTSWLGNHLNSHTNLTEIKEAMDLLWRNNIKPDQVNLGLAYYSRTFTASNANCMTKGCLFDSGSPKGRCSNAVGVLSNAEIVDMMKRPGAKVTLDREAAVKILTVGREWITYDDAESWKIKVDYARSQCLGGVMVWAISQDTMTGTFAKQLQSVTKYKSSGVSTWQTGIFKEPQVEAASAATEMRSCQWTKCGTTNTCATGWTATTRGDRFRNSATEKMIDHTACLGGTWRVLCCPSSYMPESCGWYNHNNGKCDPTCPANSYEIASTSFACNNGKSQVACCSRNSFSSVSEVFSMRIWGHCKWYGTENQCARNQPRTSCTWDSSRPMTLLESWDGSGGQVCRDDRGRGPRPYCCPSQGDNTRWENCAWYDGFSDSPLVGMWGDKQCASGCPNGKVKVTLDRTTSSCSKGGAAAYCCDAIVTSPRVPILSGVPEDLAKWVQNPTCPAKDKKELQSRDLGSHEGLEKGLVVARQQQPQPSGALASTTLKSILGSGSGASEAARAWDATIPSRWTWLTADMMKSILWPARTLDSETVDKVVEMVLCDMQSANELAKEFRLVLDHLHCPLPTLDTINPSLLVNPDDTKLESYTTSPVLPDPDESFWQSFWNPVFGARAGETRDATFKCTDTKDTVKFVSQTYINGKQGENLRKANKDNRRYYVDNLGGSCGDVSVKDDGKMVQGKDEWVSEHILELQAFRDFALFTNLGMLAPKTVPVFNPYAIPLSRFEMTVEGGPIPCEVWSKSFIHGFPAWNAEYKDTPMKAIYDVLGSETNSDHMVNCESKLNGMKTQVWKLNRPVANGKWNKCCSKATKAHAEASFMHFQLVLGVWMYLKNPEIHSKLIATHVEIVDTLEDFALLYAKGKPGAPYDLGGMWREFMTAHFERMEDRSAGWMGLRLATMKTLWNNRVAALWIQAAGGIDVLSDLLIALEVLAELRLYETLYKTVISFDADIFMEAEMD</sequence>
<dbReference type="SMART" id="SM00270">
    <property type="entry name" value="ChtBD1"/>
    <property type="match status" value="5"/>
</dbReference>
<dbReference type="InterPro" id="IPR018371">
    <property type="entry name" value="Chitin-binding_1_CS"/>
</dbReference>
<dbReference type="Gene3D" id="3.10.50.10">
    <property type="match status" value="1"/>
</dbReference>
<dbReference type="Proteomes" id="UP000813385">
    <property type="component" value="Unassembled WGS sequence"/>
</dbReference>
<evidence type="ECO:0000256" key="4">
    <source>
        <dbReference type="ARBA" id="ARBA00012729"/>
    </source>
</evidence>
<dbReference type="EMBL" id="JAGPXD010000005">
    <property type="protein sequence ID" value="KAH7354207.1"/>
    <property type="molecule type" value="Genomic_DNA"/>
</dbReference>
<comment type="catalytic activity">
    <reaction evidence="1">
        <text>Random endo-hydrolysis of N-acetyl-beta-D-glucosaminide (1-&gt;4)-beta-linkages in chitin and chitodextrins.</text>
        <dbReference type="EC" id="3.2.1.14"/>
    </reaction>
</comment>
<dbReference type="InterPro" id="IPR001579">
    <property type="entry name" value="Glyco_hydro_18_chit_AS"/>
</dbReference>
<dbReference type="GO" id="GO:0008061">
    <property type="term" value="F:chitin binding"/>
    <property type="evidence" value="ECO:0007669"/>
    <property type="project" value="UniProtKB-UniRule"/>
</dbReference>
<dbReference type="Gene3D" id="3.20.20.80">
    <property type="entry name" value="Glycosidases"/>
    <property type="match status" value="1"/>
</dbReference>
<evidence type="ECO:0000259" key="16">
    <source>
        <dbReference type="PROSITE" id="PS51910"/>
    </source>
</evidence>
<keyword evidence="7 13" id="KW-0378">Hydrolase</keyword>
<evidence type="ECO:0000256" key="1">
    <source>
        <dbReference type="ARBA" id="ARBA00000822"/>
    </source>
</evidence>
<feature type="disulfide bond" evidence="12">
    <location>
        <begin position="148"/>
        <end position="162"/>
    </location>
</feature>
<evidence type="ECO:0000256" key="12">
    <source>
        <dbReference type="PROSITE-ProRule" id="PRU00261"/>
    </source>
</evidence>
<feature type="domain" description="GH18" evidence="16">
    <location>
        <begin position="229"/>
        <end position="583"/>
    </location>
</feature>
<evidence type="ECO:0000313" key="17">
    <source>
        <dbReference type="EMBL" id="KAH7354207.1"/>
    </source>
</evidence>
<dbReference type="PROSITE" id="PS51910">
    <property type="entry name" value="GH18_2"/>
    <property type="match status" value="1"/>
</dbReference>
<evidence type="ECO:0000256" key="5">
    <source>
        <dbReference type="ARBA" id="ARBA00022525"/>
    </source>
</evidence>
<dbReference type="PANTHER" id="PTHR11177">
    <property type="entry name" value="CHITINASE"/>
    <property type="match status" value="1"/>
</dbReference>
<evidence type="ECO:0000256" key="14">
    <source>
        <dbReference type="SAM" id="SignalP"/>
    </source>
</evidence>
<keyword evidence="14" id="KW-0732">Signal</keyword>
<keyword evidence="6 12" id="KW-0147">Chitin-binding</keyword>
<evidence type="ECO:0000256" key="7">
    <source>
        <dbReference type="ARBA" id="ARBA00022801"/>
    </source>
</evidence>
<evidence type="ECO:0000256" key="11">
    <source>
        <dbReference type="ARBA" id="ARBA00023326"/>
    </source>
</evidence>
<keyword evidence="5" id="KW-0964">Secreted</keyword>
<keyword evidence="18" id="KW-1185">Reference proteome</keyword>
<evidence type="ECO:0000259" key="15">
    <source>
        <dbReference type="PROSITE" id="PS50941"/>
    </source>
</evidence>
<dbReference type="SUPFAM" id="SSF54556">
    <property type="entry name" value="Chitinase insertion domain"/>
    <property type="match status" value="1"/>
</dbReference>
<dbReference type="Gene3D" id="3.30.60.10">
    <property type="entry name" value="Endochitinase-like"/>
    <property type="match status" value="3"/>
</dbReference>
<feature type="signal peptide" evidence="14">
    <location>
        <begin position="1"/>
        <end position="24"/>
    </location>
</feature>
<feature type="chain" id="PRO_5035421981" description="chitinase" evidence="14">
    <location>
        <begin position="25"/>
        <end position="1387"/>
    </location>
</feature>
<dbReference type="InterPro" id="IPR011583">
    <property type="entry name" value="Chitinase_II/V-like_cat"/>
</dbReference>
<feature type="domain" description="Chitin-binding type-1" evidence="15">
    <location>
        <begin position="133"/>
        <end position="179"/>
    </location>
</feature>
<keyword evidence="12" id="KW-1015">Disulfide bond</keyword>
<feature type="disulfide bond" evidence="12">
    <location>
        <begin position="126"/>
        <end position="130"/>
    </location>
</feature>
<dbReference type="InterPro" id="IPR050314">
    <property type="entry name" value="Glycosyl_Hydrlase_18"/>
</dbReference>
<dbReference type="GO" id="GO:0000272">
    <property type="term" value="P:polysaccharide catabolic process"/>
    <property type="evidence" value="ECO:0007669"/>
    <property type="project" value="UniProtKB-KW"/>
</dbReference>
<comment type="subcellular location">
    <subcellularLocation>
        <location evidence="2">Secreted</location>
    </subcellularLocation>
</comment>
<evidence type="ECO:0000256" key="9">
    <source>
        <dbReference type="ARBA" id="ARBA00023277"/>
    </source>
</evidence>
<dbReference type="PROSITE" id="PS00026">
    <property type="entry name" value="CHIT_BIND_I_1"/>
    <property type="match status" value="1"/>
</dbReference>
<keyword evidence="9" id="KW-0119">Carbohydrate metabolism</keyword>
<dbReference type="SMART" id="SM00636">
    <property type="entry name" value="Glyco_18"/>
    <property type="match status" value="1"/>
</dbReference>
<evidence type="ECO:0000256" key="2">
    <source>
        <dbReference type="ARBA" id="ARBA00004613"/>
    </source>
</evidence>
<dbReference type="SUPFAM" id="SSF51445">
    <property type="entry name" value="(Trans)glycosidases"/>
    <property type="match status" value="1"/>
</dbReference>
<dbReference type="InterPro" id="IPR001223">
    <property type="entry name" value="Glyco_hydro18_cat"/>
</dbReference>
<evidence type="ECO:0000313" key="18">
    <source>
        <dbReference type="Proteomes" id="UP000813385"/>
    </source>
</evidence>
<evidence type="ECO:0000256" key="8">
    <source>
        <dbReference type="ARBA" id="ARBA00023024"/>
    </source>
</evidence>
<dbReference type="InterPro" id="IPR029070">
    <property type="entry name" value="Chitinase_insertion_sf"/>
</dbReference>
<evidence type="ECO:0000256" key="13">
    <source>
        <dbReference type="RuleBase" id="RU000489"/>
    </source>
</evidence>
<dbReference type="CDD" id="cd00035">
    <property type="entry name" value="ChtBD1"/>
    <property type="match status" value="4"/>
</dbReference>
<dbReference type="PANTHER" id="PTHR11177:SF333">
    <property type="entry name" value="CHITINASE"/>
    <property type="match status" value="1"/>
</dbReference>
<keyword evidence="8" id="KW-0146">Chitin degradation</keyword>
<dbReference type="SUPFAM" id="SSF57016">
    <property type="entry name" value="Plant lectins/antimicrobial peptides"/>
    <property type="match status" value="4"/>
</dbReference>
<evidence type="ECO:0000256" key="6">
    <source>
        <dbReference type="ARBA" id="ARBA00022669"/>
    </source>
</evidence>
<dbReference type="EC" id="3.2.1.14" evidence="4"/>
<reference evidence="17" key="1">
    <citation type="journal article" date="2021" name="Nat. Commun.">
        <title>Genetic determinants of endophytism in the Arabidopsis root mycobiome.</title>
        <authorList>
            <person name="Mesny F."/>
            <person name="Miyauchi S."/>
            <person name="Thiergart T."/>
            <person name="Pickel B."/>
            <person name="Atanasova L."/>
            <person name="Karlsson M."/>
            <person name="Huettel B."/>
            <person name="Barry K.W."/>
            <person name="Haridas S."/>
            <person name="Chen C."/>
            <person name="Bauer D."/>
            <person name="Andreopoulos W."/>
            <person name="Pangilinan J."/>
            <person name="LaButti K."/>
            <person name="Riley R."/>
            <person name="Lipzen A."/>
            <person name="Clum A."/>
            <person name="Drula E."/>
            <person name="Henrissat B."/>
            <person name="Kohler A."/>
            <person name="Grigoriev I.V."/>
            <person name="Martin F.M."/>
            <person name="Hacquard S."/>
        </authorList>
    </citation>
    <scope>NUCLEOTIDE SEQUENCE</scope>
    <source>
        <strain evidence="17">MPI-CAGE-AT-0016</strain>
    </source>
</reference>
<keyword evidence="11" id="KW-0624">Polysaccharide degradation</keyword>
<dbReference type="GO" id="GO:0008843">
    <property type="term" value="F:endochitinase activity"/>
    <property type="evidence" value="ECO:0007669"/>
    <property type="project" value="UniProtKB-EC"/>
</dbReference>
<dbReference type="InterPro" id="IPR001002">
    <property type="entry name" value="Chitin-bd_1"/>
</dbReference>
<dbReference type="PROSITE" id="PS50941">
    <property type="entry name" value="CHIT_BIND_I_2"/>
    <property type="match status" value="2"/>
</dbReference>
<dbReference type="GO" id="GO:0006032">
    <property type="term" value="P:chitin catabolic process"/>
    <property type="evidence" value="ECO:0007669"/>
    <property type="project" value="UniProtKB-KW"/>
</dbReference>